<evidence type="ECO:0000313" key="4">
    <source>
        <dbReference type="Proteomes" id="UP000615593"/>
    </source>
</evidence>
<evidence type="ECO:0008006" key="5">
    <source>
        <dbReference type="Google" id="ProtNLM"/>
    </source>
</evidence>
<protein>
    <recommendedName>
        <fullName evidence="5">Tetratricopeptide repeat protein</fullName>
    </recommendedName>
</protein>
<feature type="signal peptide" evidence="2">
    <location>
        <begin position="1"/>
        <end position="18"/>
    </location>
</feature>
<sequence>MRKQLLYLFILISVSVNAQTSFEKGEKFFEAEKWNSAKKEFQQVSTSSQQFAKSQEYLGDIAAHQKEWDEALDFYEALVEKYPDNANYNFKYGGALGMKALTLSKMQAAFYISDIKHYLKRAAILDATHIEARWALVELYMKLPGILGGSAETSYKYAHQLQEISDVDGWLAKGFIAKEEEEFELAETYYKNALKVGGSVTCYEKLLELYLDRTNEHHKAKDLLEEAKKVHPNTNWSSFVSKFS</sequence>
<reference evidence="4" key="1">
    <citation type="journal article" date="2019" name="Int. J. Syst. Evol. Microbiol.">
        <title>The Global Catalogue of Microorganisms (GCM) 10K type strain sequencing project: providing services to taxonomists for standard genome sequencing and annotation.</title>
        <authorList>
            <consortium name="The Broad Institute Genomics Platform"/>
            <consortium name="The Broad Institute Genome Sequencing Center for Infectious Disease"/>
            <person name="Wu L."/>
            <person name="Ma J."/>
        </authorList>
    </citation>
    <scope>NUCLEOTIDE SEQUENCE [LARGE SCALE GENOMIC DNA]</scope>
    <source>
        <strain evidence="4">KCTC 12708</strain>
    </source>
</reference>
<proteinExistence type="predicted"/>
<dbReference type="Gene3D" id="1.25.40.10">
    <property type="entry name" value="Tetratricopeptide repeat domain"/>
    <property type="match status" value="2"/>
</dbReference>
<dbReference type="SUPFAM" id="SSF48452">
    <property type="entry name" value="TPR-like"/>
    <property type="match status" value="1"/>
</dbReference>
<dbReference type="EMBL" id="BMWY01000008">
    <property type="protein sequence ID" value="GGZ63162.1"/>
    <property type="molecule type" value="Genomic_DNA"/>
</dbReference>
<evidence type="ECO:0000256" key="2">
    <source>
        <dbReference type="SAM" id="SignalP"/>
    </source>
</evidence>
<name>A0ABQ3C3V0_9FLAO</name>
<accession>A0ABQ3C3V0</accession>
<dbReference type="RefSeq" id="WP_027885306.1">
    <property type="nucleotide sequence ID" value="NZ_BMWY01000008.1"/>
</dbReference>
<dbReference type="InterPro" id="IPR019734">
    <property type="entry name" value="TPR_rpt"/>
</dbReference>
<dbReference type="InterPro" id="IPR011990">
    <property type="entry name" value="TPR-like_helical_dom_sf"/>
</dbReference>
<dbReference type="PROSITE" id="PS50005">
    <property type="entry name" value="TPR"/>
    <property type="match status" value="1"/>
</dbReference>
<keyword evidence="2" id="KW-0732">Signal</keyword>
<dbReference type="Proteomes" id="UP000615593">
    <property type="component" value="Unassembled WGS sequence"/>
</dbReference>
<feature type="repeat" description="TPR" evidence="1">
    <location>
        <begin position="52"/>
        <end position="85"/>
    </location>
</feature>
<dbReference type="GeneID" id="94370248"/>
<keyword evidence="1" id="KW-0802">TPR repeat</keyword>
<dbReference type="SMART" id="SM00028">
    <property type="entry name" value="TPR"/>
    <property type="match status" value="3"/>
</dbReference>
<gene>
    <name evidence="3" type="ORF">GCM10008088_25820</name>
</gene>
<evidence type="ECO:0000313" key="3">
    <source>
        <dbReference type="EMBL" id="GGZ63162.1"/>
    </source>
</evidence>
<organism evidence="3 4">
    <name type="scientific">Mesonia mobilis</name>
    <dbReference type="NCBI Taxonomy" id="369791"/>
    <lineage>
        <taxon>Bacteria</taxon>
        <taxon>Pseudomonadati</taxon>
        <taxon>Bacteroidota</taxon>
        <taxon>Flavobacteriia</taxon>
        <taxon>Flavobacteriales</taxon>
        <taxon>Flavobacteriaceae</taxon>
        <taxon>Mesonia</taxon>
    </lineage>
</organism>
<feature type="chain" id="PRO_5045674018" description="Tetratricopeptide repeat protein" evidence="2">
    <location>
        <begin position="19"/>
        <end position="244"/>
    </location>
</feature>
<keyword evidence="4" id="KW-1185">Reference proteome</keyword>
<evidence type="ECO:0000256" key="1">
    <source>
        <dbReference type="PROSITE-ProRule" id="PRU00339"/>
    </source>
</evidence>
<dbReference type="Pfam" id="PF13432">
    <property type="entry name" value="TPR_16"/>
    <property type="match status" value="1"/>
</dbReference>
<comment type="caution">
    <text evidence="3">The sequence shown here is derived from an EMBL/GenBank/DDBJ whole genome shotgun (WGS) entry which is preliminary data.</text>
</comment>